<keyword evidence="3" id="KW-1185">Reference proteome</keyword>
<dbReference type="GO" id="GO:0097351">
    <property type="term" value="F:toxin sequestering activity"/>
    <property type="evidence" value="ECO:0007669"/>
    <property type="project" value="InterPro"/>
</dbReference>
<evidence type="ECO:0000259" key="1">
    <source>
        <dbReference type="SMART" id="SM00966"/>
    </source>
</evidence>
<dbReference type="PANTHER" id="PTHR40516">
    <property type="entry name" value="ANTITOXIN CHPS-RELATED"/>
    <property type="match status" value="1"/>
</dbReference>
<accession>A0AAW6U5I5</accession>
<dbReference type="PANTHER" id="PTHR40516:SF1">
    <property type="entry name" value="ANTITOXIN CHPS-RELATED"/>
    <property type="match status" value="1"/>
</dbReference>
<reference evidence="2" key="1">
    <citation type="submission" date="2023-05" db="EMBL/GenBank/DDBJ databases">
        <title>Anaerotaeda fermentans gen. nov., sp. nov., a novel anaerobic planctomycete of the new family within the order Sedimentisphaerales isolated from Taman Peninsula, Russia.</title>
        <authorList>
            <person name="Khomyakova M.A."/>
            <person name="Merkel A.Y."/>
            <person name="Slobodkin A.I."/>
        </authorList>
    </citation>
    <scope>NUCLEOTIDE SEQUENCE</scope>
    <source>
        <strain evidence="2">M17dextr</strain>
    </source>
</reference>
<proteinExistence type="predicted"/>
<dbReference type="RefSeq" id="WP_349246768.1">
    <property type="nucleotide sequence ID" value="NZ_JASCXX010000034.1"/>
</dbReference>
<dbReference type="Proteomes" id="UP001431776">
    <property type="component" value="Unassembled WGS sequence"/>
</dbReference>
<dbReference type="SUPFAM" id="SSF89447">
    <property type="entry name" value="AbrB/MazE/MraZ-like"/>
    <property type="match status" value="1"/>
</dbReference>
<evidence type="ECO:0000313" key="2">
    <source>
        <dbReference type="EMBL" id="MDI6451361.1"/>
    </source>
</evidence>
<dbReference type="InterPro" id="IPR037914">
    <property type="entry name" value="SpoVT-AbrB_sf"/>
</dbReference>
<dbReference type="SMART" id="SM00966">
    <property type="entry name" value="SpoVT_AbrB"/>
    <property type="match status" value="1"/>
</dbReference>
<feature type="domain" description="SpoVT-AbrB" evidence="1">
    <location>
        <begin position="6"/>
        <end position="51"/>
    </location>
</feature>
<name>A0AAW6U5I5_9BACT</name>
<evidence type="ECO:0000313" key="3">
    <source>
        <dbReference type="Proteomes" id="UP001431776"/>
    </source>
</evidence>
<dbReference type="InterPro" id="IPR039052">
    <property type="entry name" value="Antitox_PemI-like"/>
</dbReference>
<sequence length="82" mass="8967">MVAKVQKWGNSQGLRLSRQLLEDAKIAVGDPVDVAVHDGVIVVAPLKRRRGKHSLRDLVGRIPEGHEAQELGWGGPAGREVW</sequence>
<dbReference type="InterPro" id="IPR007159">
    <property type="entry name" value="SpoVT-AbrB_dom"/>
</dbReference>
<dbReference type="Gene3D" id="2.10.260.10">
    <property type="match status" value="1"/>
</dbReference>
<dbReference type="Pfam" id="PF04014">
    <property type="entry name" value="MazE_antitoxin"/>
    <property type="match status" value="1"/>
</dbReference>
<dbReference type="GO" id="GO:0003677">
    <property type="term" value="F:DNA binding"/>
    <property type="evidence" value="ECO:0007669"/>
    <property type="project" value="InterPro"/>
</dbReference>
<dbReference type="AlphaFoldDB" id="A0AAW6U5I5"/>
<comment type="caution">
    <text evidence="2">The sequence shown here is derived from an EMBL/GenBank/DDBJ whole genome shotgun (WGS) entry which is preliminary data.</text>
</comment>
<organism evidence="2 3">
    <name type="scientific">Anaerobaca lacustris</name>
    <dbReference type="NCBI Taxonomy" id="3044600"/>
    <lineage>
        <taxon>Bacteria</taxon>
        <taxon>Pseudomonadati</taxon>
        <taxon>Planctomycetota</taxon>
        <taxon>Phycisphaerae</taxon>
        <taxon>Sedimentisphaerales</taxon>
        <taxon>Anaerobacaceae</taxon>
        <taxon>Anaerobaca</taxon>
    </lineage>
</organism>
<protein>
    <recommendedName>
        <fullName evidence="1">SpoVT-AbrB domain-containing protein</fullName>
    </recommendedName>
</protein>
<gene>
    <name evidence="2" type="ORF">QJ522_20030</name>
</gene>
<dbReference type="EMBL" id="JASCXX010000034">
    <property type="protein sequence ID" value="MDI6451361.1"/>
    <property type="molecule type" value="Genomic_DNA"/>
</dbReference>